<accession>A0A182TAS4</accession>
<protein>
    <submittedName>
        <fullName evidence="2">Uncharacterized protein</fullName>
    </submittedName>
</protein>
<evidence type="ECO:0000313" key="3">
    <source>
        <dbReference type="Proteomes" id="UP000075901"/>
    </source>
</evidence>
<dbReference type="EnsemblMetazoa" id="AMAM023071-RA">
    <property type="protein sequence ID" value="AMAM023071-PA"/>
    <property type="gene ID" value="AMAM023071"/>
</dbReference>
<dbReference type="Proteomes" id="UP000075901">
    <property type="component" value="Unassembled WGS sequence"/>
</dbReference>
<sequence>MNRSLHQRTSAYGNLAPKTPNGEPDELDNVNNMLCLSSSSRPHFFYRPQGAHLLRTALRTGCGTSQAPHAQCQYTPPHVAMILLWPKSSSCTVLELATPVWKLDRVMALEVPHNIMTTI</sequence>
<dbReference type="AlphaFoldDB" id="A0A182TAS4"/>
<proteinExistence type="predicted"/>
<feature type="compositionally biased region" description="Polar residues" evidence="1">
    <location>
        <begin position="1"/>
        <end position="12"/>
    </location>
</feature>
<keyword evidence="3" id="KW-1185">Reference proteome</keyword>
<name>A0A182TAS4_9DIPT</name>
<feature type="region of interest" description="Disordered" evidence="1">
    <location>
        <begin position="1"/>
        <end position="28"/>
    </location>
</feature>
<evidence type="ECO:0000256" key="1">
    <source>
        <dbReference type="SAM" id="MobiDB-lite"/>
    </source>
</evidence>
<organism evidence="2 3">
    <name type="scientific">Anopheles maculatus</name>
    <dbReference type="NCBI Taxonomy" id="74869"/>
    <lineage>
        <taxon>Eukaryota</taxon>
        <taxon>Metazoa</taxon>
        <taxon>Ecdysozoa</taxon>
        <taxon>Arthropoda</taxon>
        <taxon>Hexapoda</taxon>
        <taxon>Insecta</taxon>
        <taxon>Pterygota</taxon>
        <taxon>Neoptera</taxon>
        <taxon>Endopterygota</taxon>
        <taxon>Diptera</taxon>
        <taxon>Nematocera</taxon>
        <taxon>Culicoidea</taxon>
        <taxon>Culicidae</taxon>
        <taxon>Anophelinae</taxon>
        <taxon>Anopheles</taxon>
        <taxon>Anopheles maculatus group</taxon>
    </lineage>
</organism>
<reference evidence="3" key="1">
    <citation type="submission" date="2013-09" db="EMBL/GenBank/DDBJ databases">
        <title>The Genome Sequence of Anopheles maculatus species B.</title>
        <authorList>
            <consortium name="The Broad Institute Genomics Platform"/>
            <person name="Neafsey D.E."/>
            <person name="Besansky N."/>
            <person name="Howell P."/>
            <person name="Walton C."/>
            <person name="Young S.K."/>
            <person name="Zeng Q."/>
            <person name="Gargeya S."/>
            <person name="Fitzgerald M."/>
            <person name="Haas B."/>
            <person name="Abouelleil A."/>
            <person name="Allen A.W."/>
            <person name="Alvarado L."/>
            <person name="Arachchi H.M."/>
            <person name="Berlin A.M."/>
            <person name="Chapman S.B."/>
            <person name="Gainer-Dewar J."/>
            <person name="Goldberg J."/>
            <person name="Griggs A."/>
            <person name="Gujja S."/>
            <person name="Hansen M."/>
            <person name="Howarth C."/>
            <person name="Imamovic A."/>
            <person name="Ireland A."/>
            <person name="Larimer J."/>
            <person name="McCowan C."/>
            <person name="Murphy C."/>
            <person name="Pearson M."/>
            <person name="Poon T.W."/>
            <person name="Priest M."/>
            <person name="Roberts A."/>
            <person name="Saif S."/>
            <person name="Shea T."/>
            <person name="Sisk P."/>
            <person name="Sykes S."/>
            <person name="Wortman J."/>
            <person name="Nusbaum C."/>
            <person name="Birren B."/>
        </authorList>
    </citation>
    <scope>NUCLEOTIDE SEQUENCE [LARGE SCALE GENOMIC DNA]</scope>
    <source>
        <strain evidence="3">maculatus3</strain>
    </source>
</reference>
<dbReference type="VEuPathDB" id="VectorBase:AMAM023071"/>
<evidence type="ECO:0000313" key="2">
    <source>
        <dbReference type="EnsemblMetazoa" id="AMAM023071-PA"/>
    </source>
</evidence>
<reference evidence="2" key="2">
    <citation type="submission" date="2020-05" db="UniProtKB">
        <authorList>
            <consortium name="EnsemblMetazoa"/>
        </authorList>
    </citation>
    <scope>IDENTIFICATION</scope>
    <source>
        <strain evidence="2">maculatus3</strain>
    </source>
</reference>